<reference evidence="1" key="1">
    <citation type="journal article" date="2019" name="Sci. Rep.">
        <title>Draft genome of Tanacetum cinerariifolium, the natural source of mosquito coil.</title>
        <authorList>
            <person name="Yamashiro T."/>
            <person name="Shiraishi A."/>
            <person name="Satake H."/>
            <person name="Nakayama K."/>
        </authorList>
    </citation>
    <scope>NUCLEOTIDE SEQUENCE</scope>
</reference>
<dbReference type="GO" id="GO:0004386">
    <property type="term" value="F:helicase activity"/>
    <property type="evidence" value="ECO:0007669"/>
    <property type="project" value="UniProtKB-KW"/>
</dbReference>
<proteinExistence type="predicted"/>
<dbReference type="GO" id="GO:0005524">
    <property type="term" value="F:ATP binding"/>
    <property type="evidence" value="ECO:0007669"/>
    <property type="project" value="UniProtKB-KW"/>
</dbReference>
<sequence length="69" mass="7378">MSEDLISLRTTDLSVKLLNEIVLGIVVAISDLDYSSIVSAKSSVVAGWFTDLHSTATPTKLSSKPKILT</sequence>
<accession>A0A699TQ60</accession>
<dbReference type="AlphaFoldDB" id="A0A699TQ60"/>
<protein>
    <submittedName>
        <fullName evidence="1">UvrD-like helicase, ATP-binding domain, P-loop containing nucleoside triphosphate hydrolase</fullName>
    </submittedName>
</protein>
<dbReference type="GO" id="GO:0016787">
    <property type="term" value="F:hydrolase activity"/>
    <property type="evidence" value="ECO:0007669"/>
    <property type="project" value="UniProtKB-KW"/>
</dbReference>
<keyword evidence="1" id="KW-0067">ATP-binding</keyword>
<name>A0A699TQ60_TANCI</name>
<keyword evidence="1" id="KW-0378">Hydrolase</keyword>
<dbReference type="EMBL" id="BKCJ011258381">
    <property type="protein sequence ID" value="GFD11328.1"/>
    <property type="molecule type" value="Genomic_DNA"/>
</dbReference>
<comment type="caution">
    <text evidence="1">The sequence shown here is derived from an EMBL/GenBank/DDBJ whole genome shotgun (WGS) entry which is preliminary data.</text>
</comment>
<keyword evidence="1" id="KW-0547">Nucleotide-binding</keyword>
<organism evidence="1">
    <name type="scientific">Tanacetum cinerariifolium</name>
    <name type="common">Dalmatian daisy</name>
    <name type="synonym">Chrysanthemum cinerariifolium</name>
    <dbReference type="NCBI Taxonomy" id="118510"/>
    <lineage>
        <taxon>Eukaryota</taxon>
        <taxon>Viridiplantae</taxon>
        <taxon>Streptophyta</taxon>
        <taxon>Embryophyta</taxon>
        <taxon>Tracheophyta</taxon>
        <taxon>Spermatophyta</taxon>
        <taxon>Magnoliopsida</taxon>
        <taxon>eudicotyledons</taxon>
        <taxon>Gunneridae</taxon>
        <taxon>Pentapetalae</taxon>
        <taxon>asterids</taxon>
        <taxon>campanulids</taxon>
        <taxon>Asterales</taxon>
        <taxon>Asteraceae</taxon>
        <taxon>Asteroideae</taxon>
        <taxon>Anthemideae</taxon>
        <taxon>Anthemidinae</taxon>
        <taxon>Tanacetum</taxon>
    </lineage>
</organism>
<feature type="non-terminal residue" evidence="1">
    <location>
        <position position="69"/>
    </location>
</feature>
<evidence type="ECO:0000313" key="1">
    <source>
        <dbReference type="EMBL" id="GFD11328.1"/>
    </source>
</evidence>
<gene>
    <name evidence="1" type="ORF">Tci_883297</name>
</gene>
<keyword evidence="1" id="KW-0347">Helicase</keyword>